<dbReference type="Proteomes" id="UP000199045">
    <property type="component" value="Unassembled WGS sequence"/>
</dbReference>
<protein>
    <recommendedName>
        <fullName evidence="3">Pyridoxamine 5'-phosphate oxidase</fullName>
    </recommendedName>
</protein>
<dbReference type="STRING" id="104663.SAMN04488121_102606"/>
<accession>A0A1G7MYM8</accession>
<evidence type="ECO:0000313" key="1">
    <source>
        <dbReference type="EMBL" id="SDF66945.1"/>
    </source>
</evidence>
<dbReference type="Pfam" id="PF12900">
    <property type="entry name" value="Pyridox_ox_2"/>
    <property type="match status" value="1"/>
</dbReference>
<dbReference type="OrthoDB" id="9794935at2"/>
<dbReference type="PANTHER" id="PTHR34071">
    <property type="entry name" value="5-NITROIMIDAZOLE ANTIBIOTICS RESISTANCE PROTEIN, NIMA-FAMILY-RELATED PROTEIN-RELATED"/>
    <property type="match status" value="1"/>
</dbReference>
<proteinExistence type="predicted"/>
<evidence type="ECO:0008006" key="3">
    <source>
        <dbReference type="Google" id="ProtNLM"/>
    </source>
</evidence>
<evidence type="ECO:0000313" key="2">
    <source>
        <dbReference type="Proteomes" id="UP000199045"/>
    </source>
</evidence>
<name>A0A1G7MYM8_CHIFI</name>
<dbReference type="Gene3D" id="2.30.110.10">
    <property type="entry name" value="Electron Transport, Fmn-binding Protein, Chain A"/>
    <property type="match status" value="1"/>
</dbReference>
<reference evidence="1 2" key="1">
    <citation type="submission" date="2016-10" db="EMBL/GenBank/DDBJ databases">
        <authorList>
            <person name="de Groot N.N."/>
        </authorList>
    </citation>
    <scope>NUCLEOTIDE SEQUENCE [LARGE SCALE GENOMIC DNA]</scope>
    <source>
        <strain evidence="1 2">DSM 527</strain>
    </source>
</reference>
<dbReference type="RefSeq" id="WP_089831103.1">
    <property type="nucleotide sequence ID" value="NZ_FNBN01000002.1"/>
</dbReference>
<dbReference type="EMBL" id="FNBN01000002">
    <property type="protein sequence ID" value="SDF66945.1"/>
    <property type="molecule type" value="Genomic_DNA"/>
</dbReference>
<dbReference type="PANTHER" id="PTHR34071:SF2">
    <property type="entry name" value="FLAVIN-NUCLEOTIDE-BINDING PROTEIN"/>
    <property type="match status" value="1"/>
</dbReference>
<dbReference type="AlphaFoldDB" id="A0A1G7MYM8"/>
<dbReference type="InterPro" id="IPR024747">
    <property type="entry name" value="Pyridox_Oxase-rel"/>
</dbReference>
<dbReference type="SUPFAM" id="SSF50475">
    <property type="entry name" value="FMN-binding split barrel"/>
    <property type="match status" value="1"/>
</dbReference>
<gene>
    <name evidence="1" type="ORF">SAMN04488121_102606</name>
</gene>
<dbReference type="InterPro" id="IPR012349">
    <property type="entry name" value="Split_barrel_FMN-bd"/>
</dbReference>
<organism evidence="1 2">
    <name type="scientific">Chitinophaga filiformis</name>
    <name type="common">Myxococcus filiformis</name>
    <name type="synonym">Flexibacter filiformis</name>
    <dbReference type="NCBI Taxonomy" id="104663"/>
    <lineage>
        <taxon>Bacteria</taxon>
        <taxon>Pseudomonadati</taxon>
        <taxon>Bacteroidota</taxon>
        <taxon>Chitinophagia</taxon>
        <taxon>Chitinophagales</taxon>
        <taxon>Chitinophagaceae</taxon>
        <taxon>Chitinophaga</taxon>
    </lineage>
</organism>
<sequence>MLGTLSQQQMDELLNRNVTGRIGCHDGDRIYVVPVSYAYNEKYIIAHSREGLKIEMMRKNPEVCFEVDEIYDLSNWKCVIAQGTYEEITDERERYYAMKFLVSRLKHLKISETAKLPHMAIEGDVADDVPVEIRPVVYRIRLSSVSGRFESA</sequence>